<evidence type="ECO:0000313" key="3">
    <source>
        <dbReference type="EMBL" id="CAK7265398.1"/>
    </source>
</evidence>
<gene>
    <name evidence="3" type="ORF">SEPCBS57363_001563</name>
</gene>
<comment type="caution">
    <text evidence="3">The sequence shown here is derived from an EMBL/GenBank/DDBJ whole genome shotgun (WGS) entry which is preliminary data.</text>
</comment>
<evidence type="ECO:0000313" key="4">
    <source>
        <dbReference type="Proteomes" id="UP001642501"/>
    </source>
</evidence>
<feature type="domain" description="DUF3074" evidence="2">
    <location>
        <begin position="144"/>
        <end position="455"/>
    </location>
</feature>
<feature type="region of interest" description="Disordered" evidence="1">
    <location>
        <begin position="348"/>
        <end position="412"/>
    </location>
</feature>
<dbReference type="EMBL" id="CAWUOM010000016">
    <property type="protein sequence ID" value="CAK7265398.1"/>
    <property type="molecule type" value="Genomic_DNA"/>
</dbReference>
<feature type="compositionally biased region" description="Basic and acidic residues" evidence="1">
    <location>
        <begin position="130"/>
        <end position="139"/>
    </location>
</feature>
<feature type="region of interest" description="Disordered" evidence="1">
    <location>
        <begin position="320"/>
        <end position="339"/>
    </location>
</feature>
<feature type="region of interest" description="Disordered" evidence="1">
    <location>
        <begin position="113"/>
        <end position="144"/>
    </location>
</feature>
<sequence length="473" mass="50922">MGKATSCHPLGPLLRLEGLDFAALPPNGASREQVQQFMSALLRESLYLIGSVDTYYDNVGQKTNPSGWKSKGKQTYKGVSQTGGAGEIVVELMERKISKPEVKAAIAQAAIARAEGGDSDRGSNPTIDDASLRDTKKNPTPETWACRRSRHNNEIGAGTANWDELSVRMKDMHVETEKAMTPTIPRAQKVFGWAAASLVNTLEIPGFEDTGPGPWTGFTLDVVEMEHDLNASPLWHRVFPVLQMTCRTANEATYPEILVVSVPIKDWKVAQLPPGIQVQKLVDSPNVVVGSYVSVERFRVVAKIESNRAQPAKTVSTFSHLTGSLRKKRRSSKAESAASAEAAAATAAAFPAEAPPSASVPNGTDGQGSVAPHTVLAIGPVQGGNNAEVQPLPAAEGEDQNRNTEAESPEVNEMETQIEWTMATASHARGWLPLFIQTPAVPKKIAVDVPLFFKFLHSQRAEAAAYVEGRNTS</sequence>
<evidence type="ECO:0000256" key="1">
    <source>
        <dbReference type="SAM" id="MobiDB-lite"/>
    </source>
</evidence>
<dbReference type="InterPro" id="IPR024500">
    <property type="entry name" value="DUF3074"/>
</dbReference>
<dbReference type="PANTHER" id="PTHR40370:SF1">
    <property type="entry name" value="DUF3074 DOMAIN-CONTAINING PROTEIN"/>
    <property type="match status" value="1"/>
</dbReference>
<dbReference type="Proteomes" id="UP001642501">
    <property type="component" value="Unassembled WGS sequence"/>
</dbReference>
<reference evidence="3 4" key="1">
    <citation type="submission" date="2024-01" db="EMBL/GenBank/DDBJ databases">
        <authorList>
            <person name="Allen C."/>
            <person name="Tagirdzhanova G."/>
        </authorList>
    </citation>
    <scope>NUCLEOTIDE SEQUENCE [LARGE SCALE GENOMIC DNA]</scope>
    <source>
        <strain evidence="3 4">CBS 573.63</strain>
    </source>
</reference>
<name>A0ABP0DB02_9PEZI</name>
<proteinExistence type="predicted"/>
<protein>
    <recommendedName>
        <fullName evidence="2">DUF3074 domain-containing protein</fullName>
    </recommendedName>
</protein>
<organism evidence="3 4">
    <name type="scientific">Sporothrix epigloea</name>
    <dbReference type="NCBI Taxonomy" id="1892477"/>
    <lineage>
        <taxon>Eukaryota</taxon>
        <taxon>Fungi</taxon>
        <taxon>Dikarya</taxon>
        <taxon>Ascomycota</taxon>
        <taxon>Pezizomycotina</taxon>
        <taxon>Sordariomycetes</taxon>
        <taxon>Sordariomycetidae</taxon>
        <taxon>Ophiostomatales</taxon>
        <taxon>Ophiostomataceae</taxon>
        <taxon>Sporothrix</taxon>
    </lineage>
</organism>
<accession>A0ABP0DB02</accession>
<feature type="compositionally biased region" description="Low complexity" evidence="1">
    <location>
        <begin position="348"/>
        <end position="359"/>
    </location>
</feature>
<dbReference type="PANTHER" id="PTHR40370">
    <property type="entry name" value="EXPRESSED PROTEIN"/>
    <property type="match status" value="1"/>
</dbReference>
<evidence type="ECO:0000259" key="2">
    <source>
        <dbReference type="Pfam" id="PF11274"/>
    </source>
</evidence>
<keyword evidence="4" id="KW-1185">Reference proteome</keyword>
<dbReference type="Pfam" id="PF11274">
    <property type="entry name" value="DUF3074"/>
    <property type="match status" value="1"/>
</dbReference>